<dbReference type="Gene3D" id="2.130.10.10">
    <property type="entry name" value="YVTN repeat-like/Quinoprotein amine dehydrogenase"/>
    <property type="match status" value="2"/>
</dbReference>
<dbReference type="InterPro" id="IPR026250">
    <property type="entry name" value="ITPRIP-like"/>
</dbReference>
<keyword evidence="6" id="KW-0206">Cytoskeleton</keyword>
<dbReference type="SMART" id="SM01265">
    <property type="entry name" value="Mab-21"/>
    <property type="match status" value="1"/>
</dbReference>
<dbReference type="GO" id="GO:0005930">
    <property type="term" value="C:axoneme"/>
    <property type="evidence" value="ECO:0007669"/>
    <property type="project" value="UniProtKB-SubCell"/>
</dbReference>
<dbReference type="EMBL" id="JAFJMO010000018">
    <property type="protein sequence ID" value="KAJ8250345.1"/>
    <property type="molecule type" value="Genomic_DNA"/>
</dbReference>
<dbReference type="Pfam" id="PF25828">
    <property type="entry name" value="CC_Cfap43"/>
    <property type="match status" value="2"/>
</dbReference>
<keyword evidence="2" id="KW-0963">Cytoplasm</keyword>
<dbReference type="InterPro" id="IPR024810">
    <property type="entry name" value="MAB21L/cGLR"/>
</dbReference>
<evidence type="ECO:0000256" key="2">
    <source>
        <dbReference type="ARBA" id="ARBA00022490"/>
    </source>
</evidence>
<dbReference type="SUPFAM" id="SSF50978">
    <property type="entry name" value="WD40 repeat-like"/>
    <property type="match status" value="1"/>
</dbReference>
<evidence type="ECO:0000256" key="4">
    <source>
        <dbReference type="ARBA" id="ARBA00022737"/>
    </source>
</evidence>
<dbReference type="PRINTS" id="PR02107">
    <property type="entry name" value="INOS145TPRIP"/>
</dbReference>
<proteinExistence type="inferred from homology"/>
<feature type="region of interest" description="Disordered" evidence="11">
    <location>
        <begin position="1257"/>
        <end position="1353"/>
    </location>
</feature>
<feature type="compositionally biased region" description="Basic and acidic residues" evidence="11">
    <location>
        <begin position="49"/>
        <end position="58"/>
    </location>
</feature>
<evidence type="ECO:0000256" key="3">
    <source>
        <dbReference type="ARBA" id="ARBA00022574"/>
    </source>
</evidence>
<feature type="region of interest" description="Disordered" evidence="11">
    <location>
        <begin position="1092"/>
        <end position="1135"/>
    </location>
</feature>
<evidence type="ECO:0000256" key="10">
    <source>
        <dbReference type="SAM" id="Coils"/>
    </source>
</evidence>
<keyword evidence="7" id="KW-0966">Cell projection</keyword>
<evidence type="ECO:0000256" key="5">
    <source>
        <dbReference type="ARBA" id="ARBA00023054"/>
    </source>
</evidence>
<evidence type="ECO:0000313" key="12">
    <source>
        <dbReference type="EMBL" id="KAJ8250345.1"/>
    </source>
</evidence>
<evidence type="ECO:0000256" key="8">
    <source>
        <dbReference type="ARBA" id="ARBA00023605"/>
    </source>
</evidence>
<evidence type="ECO:0000256" key="7">
    <source>
        <dbReference type="ARBA" id="ARBA00023273"/>
    </source>
</evidence>
<feature type="compositionally biased region" description="Basic and acidic residues" evidence="11">
    <location>
        <begin position="1311"/>
        <end position="1338"/>
    </location>
</feature>
<name>A0A9Q1CVY7_CONCO</name>
<reference evidence="12" key="1">
    <citation type="journal article" date="2023" name="Science">
        <title>Genome structures resolve the early diversification of teleost fishes.</title>
        <authorList>
            <person name="Parey E."/>
            <person name="Louis A."/>
            <person name="Montfort J."/>
            <person name="Bouchez O."/>
            <person name="Roques C."/>
            <person name="Iampietro C."/>
            <person name="Lluch J."/>
            <person name="Castinel A."/>
            <person name="Donnadieu C."/>
            <person name="Desvignes T."/>
            <person name="Floi Bucao C."/>
            <person name="Jouanno E."/>
            <person name="Wen M."/>
            <person name="Mejri S."/>
            <person name="Dirks R."/>
            <person name="Jansen H."/>
            <person name="Henkel C."/>
            <person name="Chen W.J."/>
            <person name="Zahm M."/>
            <person name="Cabau C."/>
            <person name="Klopp C."/>
            <person name="Thompson A.W."/>
            <person name="Robinson-Rechavi M."/>
            <person name="Braasch I."/>
            <person name="Lecointre G."/>
            <person name="Bobe J."/>
            <person name="Postlethwait J.H."/>
            <person name="Berthelot C."/>
            <person name="Roest Crollius H."/>
            <person name="Guiguen Y."/>
        </authorList>
    </citation>
    <scope>NUCLEOTIDE SEQUENCE</scope>
    <source>
        <strain evidence="12">Concon-B</strain>
    </source>
</reference>
<feature type="compositionally biased region" description="Low complexity" evidence="11">
    <location>
        <begin position="1125"/>
        <end position="1135"/>
    </location>
</feature>
<dbReference type="InterPro" id="IPR036322">
    <property type="entry name" value="WD40_repeat_dom_sf"/>
</dbReference>
<keyword evidence="13" id="KW-1185">Reference proteome</keyword>
<keyword evidence="5 10" id="KW-0175">Coiled coil</keyword>
<feature type="coiled-coil region" evidence="10">
    <location>
        <begin position="1458"/>
        <end position="1486"/>
    </location>
</feature>
<feature type="coiled-coil region" evidence="10">
    <location>
        <begin position="1527"/>
        <end position="1572"/>
    </location>
</feature>
<dbReference type="InterPro" id="IPR015943">
    <property type="entry name" value="WD40/YVTN_repeat-like_dom_sf"/>
</dbReference>
<evidence type="ECO:0000256" key="6">
    <source>
        <dbReference type="ARBA" id="ARBA00023212"/>
    </source>
</evidence>
<feature type="compositionally biased region" description="Basic and acidic residues" evidence="11">
    <location>
        <begin position="1264"/>
        <end position="1293"/>
    </location>
</feature>
<comment type="similarity">
    <text evidence="8">Belongs to the CFAP43 family.</text>
</comment>
<sequence length="2030" mass="231883">MQATIVRVCVVVTAAILNHPLLFPKENTTIPEQDEELLTRMKEHEERLEAEQARLEEELSREEEQEAGGDEEEEDKRYGWYFWSALSLIIFLTIEVCRQDFACSFSARRSSLADEEVLSVGTVLTKALFPDKGVLSSFYERCIRVSAQEARRTCEFVEGFADDLLEALRSVSDKDTDMEVEDCLGVGSTFESWSVSKPLTCDLIVPFVPPEPYDFKFRLWCSPSGDIPLDMQGSGRIKVAKRGADCLCGTTDLGEDMLCLLHGKNDKPKPDDSCDDLLCFKNTSYLAKDQVMKWFQISFTKAWGRISHKYEFELTFRNLDAPGALKVRFRSGRVVVLNITPVVQFEDTNAYFVSHFPSENGSSSDTYWSLSFAVYEKNLLKYLGKNLPENSCHIRCLQILSFLHKKQEGLTGKSALTNYHLKTALLHLLLGMKPSAWCFENLELRLRDIMGFLEKSLQEKWLCHVLVGNDHVPGEILVPEIFRTAEPINLFRPLVLQRQLYTKTVEHFQEMLRNAWAQGFTSPNAEFIDAKTACYICGNYMVFLDVETKKRHVLQSPGRGIGAFAANGSSKTLAFSERKPNPSIFVYSYPELVQKSVLKGSAKLEYSALALSRAGPYLACFSGIPDHTLTIWNWENETVICADPNAGKEVIHLMFNPMNWQQICVSRTSSITVWTIERCDYLKIMTTSVISLPAADGSQPEAQARLCHNHNDNPDYNGPQMPISATAGLKGDRAEGFVPKAKRKEKFYPSSVCWTASSDLYVGCRQGHLLLVNLDSKSVSVLLNPQQDADLEGQCLQLVAVGTDTGHVLFIDLTNEKQPRVVHRIHLYHAPVSQLKQVSPSDRVCITQAAGAVLGLSTLCNRGDTQVKVLALCAVEKDTQQEAGSRLVALSLPIQKLTGASSCTDLHGRLSDELLQELHCEVPHPLSSAVLGPNNNIFGYCHTTKTLQRFQIPEGTGSQKKDVVLLSPVQEVEGHPLGPASLLLSPHQLWLASVGKDGILRIREQSCIEKYVQMQCHTYWSGGARTVSFSPDGQTLITTGFEDGSMVCVRLRLETEGSSKAADATQRVKSLLVSLKTLQSVENPVLSQLPEWNPDPLSRASSSLQTMEEARRRIDVTEQDESYRSPCSSDTTSDPTWLDCRHAEALKKESQQYAEAKKSLRGAMRQLRETIKEMMQENETLSEMERLEPQEFNLDIDARKRLLTEAEEEVAKVRREAEMENLAKAYLREVIKKECWHSMKVKGKSVKAFHTDHEVKNYPLKARSPQELEEKGRVHTMRKIEHGDRRLQHEIVEKNTCPPKVTEENEDETEDNKSEQENEPEAEKDKEKQEEEEEKKGEEEEEVDKDSPALTGSLSVEYGGANIYLYSQFDLHVREEKINQITLLQDVIYKVKTAFNKEFDAVHKQKVQEINRVKEKNKRISEIMLELEMEEALWEPALSDGEKPELALTVSESEIKVEKYLSLEQRQKEEELKKVEEERLQAAKADNIRERALDDMMVGVLEMKTEGILKTEVAQPPFMSKPEEEWTEDDKKNFKEHEKKVKELNEEQEKHRKTLETEMKKLQSAIQESTQHFDDTLTKLFERKVNCEMVNYQEELKLVNLAQSLMMEDEIHHSEEQFSHKIEETMALKSKIGEKLQKYRSIVDDFRETYDNAVAEDKLLDRGFKKEFADISVHMVDQLYKLYKRRPRVQRIRAQTDNVSSVRPASEGASQMMKAMMDLDRIENMPEDLELSIWERFCQARRTKVESEQRVKQKALDLAEMQAFLQRRINEEEAVKAKITNLMSELNSLREVKMGFQLDLMVQILLKQGQVEVETGRFIPDFSDSELIHRSEVEELNGTIRSLGNQKIASMVEIKDFRKGIIQQEWEYKRMKMLLEDLTNKARDIQMLRVTLELQEYLSASDHDNRVSKQISDVEKRIVLHEKTHQKDVRMTKTTIDGLKRQVGHKEKQNVLLEKQIADLKVTVAERRHICEAIAMEQARHGSRGSRYQEIVGRKKLTDLSKDQAIELTQLRADVERLRKKTFPALTSPR</sequence>
<feature type="compositionally biased region" description="Acidic residues" evidence="11">
    <location>
        <begin position="59"/>
        <end position="72"/>
    </location>
</feature>
<dbReference type="OrthoDB" id="535167at2759"/>
<comment type="subcellular location">
    <subcellularLocation>
        <location evidence="1">Cytoplasm</location>
        <location evidence="1">Cytoskeleton</location>
        <location evidence="1">Cilium axoneme</location>
    </subcellularLocation>
</comment>
<feature type="coiled-coil region" evidence="10">
    <location>
        <begin position="1143"/>
        <end position="1223"/>
    </location>
</feature>
<keyword evidence="4" id="KW-0677">Repeat</keyword>
<evidence type="ECO:0000313" key="13">
    <source>
        <dbReference type="Proteomes" id="UP001152803"/>
    </source>
</evidence>
<dbReference type="Gene3D" id="1.10.1410.40">
    <property type="match status" value="1"/>
</dbReference>
<dbReference type="PANTHER" id="PTHR14885">
    <property type="entry name" value="CILIA- AND FLAGELLA-ASSOCIATED PROTEIN 43-RELATED"/>
    <property type="match status" value="1"/>
</dbReference>
<evidence type="ECO:0000256" key="11">
    <source>
        <dbReference type="SAM" id="MobiDB-lite"/>
    </source>
</evidence>
<feature type="region of interest" description="Disordered" evidence="11">
    <location>
        <begin position="49"/>
        <end position="72"/>
    </location>
</feature>
<organism evidence="12 13">
    <name type="scientific">Conger conger</name>
    <name type="common">Conger eel</name>
    <name type="synonym">Muraena conger</name>
    <dbReference type="NCBI Taxonomy" id="82655"/>
    <lineage>
        <taxon>Eukaryota</taxon>
        <taxon>Metazoa</taxon>
        <taxon>Chordata</taxon>
        <taxon>Craniata</taxon>
        <taxon>Vertebrata</taxon>
        <taxon>Euteleostomi</taxon>
        <taxon>Actinopterygii</taxon>
        <taxon>Neopterygii</taxon>
        <taxon>Teleostei</taxon>
        <taxon>Anguilliformes</taxon>
        <taxon>Congridae</taxon>
        <taxon>Conger</taxon>
    </lineage>
</organism>
<gene>
    <name evidence="12" type="ORF">COCON_G00222670</name>
</gene>
<comment type="caution">
    <text evidence="12">The sequence shown here is derived from an EMBL/GenBank/DDBJ whole genome shotgun (WGS) entry which is preliminary data.</text>
</comment>
<evidence type="ECO:0000256" key="1">
    <source>
        <dbReference type="ARBA" id="ARBA00004430"/>
    </source>
</evidence>
<keyword evidence="3" id="KW-0853">WD repeat</keyword>
<evidence type="ECO:0000256" key="9">
    <source>
        <dbReference type="ARBA" id="ARBA00023662"/>
    </source>
</evidence>
<dbReference type="GO" id="GO:0007288">
    <property type="term" value="P:sperm axoneme assembly"/>
    <property type="evidence" value="ECO:0007669"/>
    <property type="project" value="TreeGrafter"/>
</dbReference>
<dbReference type="Proteomes" id="UP001152803">
    <property type="component" value="Unassembled WGS sequence"/>
</dbReference>
<accession>A0A9Q1CVY7</accession>
<dbReference type="PANTHER" id="PTHR14885:SF1">
    <property type="entry name" value="CILIA- AND FLAGELLA-ASSOCIATED PROTEIN 43"/>
    <property type="match status" value="1"/>
</dbReference>
<feature type="coiled-coil region" evidence="10">
    <location>
        <begin position="1861"/>
        <end position="1895"/>
    </location>
</feature>
<protein>
    <recommendedName>
        <fullName evidence="9">Cilia- and flagella-associated protein 43</fullName>
    </recommendedName>
</protein>